<keyword evidence="2 9" id="KW-0963">Cytoplasm</keyword>
<evidence type="ECO:0000256" key="4">
    <source>
        <dbReference type="ARBA" id="ARBA00022679"/>
    </source>
</evidence>
<dbReference type="GO" id="GO:0006633">
    <property type="term" value="P:fatty acid biosynthetic process"/>
    <property type="evidence" value="ECO:0007669"/>
    <property type="project" value="UniProtKB-UniRule"/>
</dbReference>
<dbReference type="EMBL" id="QLYR01000003">
    <property type="protein sequence ID" value="RAQ29186.1"/>
    <property type="molecule type" value="Genomic_DNA"/>
</dbReference>
<comment type="function">
    <text evidence="9">Catalyzes the condensation reaction of fatty acid synthesis by the addition to an acyl acceptor of two carbons from malonyl-ACP. Catalyzes the first condensation reaction which initiates fatty acid synthesis and may therefore play a role in governing the total rate of fatty acid production. Possesses both acetoacetyl-ACP synthase and acetyl transacylase activities. Its substrate specificity determines the biosynthesis of branched-chain and/or straight-chain of fatty acids.</text>
</comment>
<dbReference type="GO" id="GO:0005737">
    <property type="term" value="C:cytoplasm"/>
    <property type="evidence" value="ECO:0007669"/>
    <property type="project" value="UniProtKB-SubCell"/>
</dbReference>
<dbReference type="HAMAP" id="MF_01815">
    <property type="entry name" value="FabH"/>
    <property type="match status" value="1"/>
</dbReference>
<dbReference type="NCBIfam" id="NF006829">
    <property type="entry name" value="PRK09352.1"/>
    <property type="match status" value="1"/>
</dbReference>
<comment type="subunit">
    <text evidence="9">Homodimer.</text>
</comment>
<dbReference type="Proteomes" id="UP000249377">
    <property type="component" value="Unassembled WGS sequence"/>
</dbReference>
<keyword evidence="8 9" id="KW-0012">Acyltransferase</keyword>
<dbReference type="Pfam" id="PF08541">
    <property type="entry name" value="ACP_syn_III_C"/>
    <property type="match status" value="1"/>
</dbReference>
<feature type="active site" evidence="9">
    <location>
        <position position="273"/>
    </location>
</feature>
<dbReference type="CDD" id="cd00830">
    <property type="entry name" value="KAS_III"/>
    <property type="match status" value="1"/>
</dbReference>
<sequence>MSFDLLGTGSCLPARCVKNDELTQLFDTSDEWIRMRTGIEERHIITDEQVAGLAIAAAKAALRNSGTSAEELDYILCPTLGGDYITPSLACMVQQGLGAKCPAMDMNAACSGFVYACDIADGLFARGRAKRVLVVAADGLSRILDWNDRSTSVLFGDGAAAVVLGEGDGLKYLAVGSAPSLALNLPFLNGNCPYTAKKDRQTVLQMDGREVYRFAVDALSSGVASALEATGYAKEEVRFVVPHQANLRIIEAAAKRLRMPMEQFACNIQKNGNISAVSIPLVLDEFMNQGRLHKGDILVFSAFGAGMTAGTAVLQWKI</sequence>
<evidence type="ECO:0000256" key="6">
    <source>
        <dbReference type="ARBA" id="ARBA00023098"/>
    </source>
</evidence>
<comment type="domain">
    <text evidence="9">The last Arg residue of the ACP-binding site is essential for the weak association between ACP/AcpP and FabH.</text>
</comment>
<evidence type="ECO:0000256" key="9">
    <source>
        <dbReference type="HAMAP-Rule" id="MF_01815"/>
    </source>
</evidence>
<evidence type="ECO:0000256" key="5">
    <source>
        <dbReference type="ARBA" id="ARBA00022832"/>
    </source>
</evidence>
<feature type="active site" evidence="9">
    <location>
        <position position="243"/>
    </location>
</feature>
<evidence type="ECO:0000313" key="12">
    <source>
        <dbReference type="EMBL" id="RAQ29186.1"/>
    </source>
</evidence>
<evidence type="ECO:0000256" key="8">
    <source>
        <dbReference type="ARBA" id="ARBA00023315"/>
    </source>
</evidence>
<dbReference type="InterPro" id="IPR004655">
    <property type="entry name" value="FabH"/>
</dbReference>
<evidence type="ECO:0000259" key="10">
    <source>
        <dbReference type="Pfam" id="PF08541"/>
    </source>
</evidence>
<organism evidence="12 13">
    <name type="scientific">Hydrogeniiclostridium mannosilyticum</name>
    <dbReference type="NCBI Taxonomy" id="2764322"/>
    <lineage>
        <taxon>Bacteria</taxon>
        <taxon>Bacillati</taxon>
        <taxon>Bacillota</taxon>
        <taxon>Clostridia</taxon>
        <taxon>Eubacteriales</taxon>
        <taxon>Acutalibacteraceae</taxon>
        <taxon>Hydrogeniiclostridium</taxon>
    </lineage>
</organism>
<reference evidence="12 13" key="1">
    <citation type="submission" date="2018-06" db="EMBL/GenBank/DDBJ databases">
        <title>Noncontiguous genome sequence of Ruminococcaceae bacterium ASD2818.</title>
        <authorList>
            <person name="Chaplin A.V."/>
            <person name="Sokolova S.R."/>
            <person name="Kochetkova T.O."/>
            <person name="Goltsov A.Y."/>
            <person name="Trofimov D.Y."/>
            <person name="Efimov B.A."/>
        </authorList>
    </citation>
    <scope>NUCLEOTIDE SEQUENCE [LARGE SCALE GENOMIC DNA]</scope>
    <source>
        <strain evidence="12 13">ASD2818</strain>
    </source>
</reference>
<evidence type="ECO:0000256" key="1">
    <source>
        <dbReference type="ARBA" id="ARBA00008642"/>
    </source>
</evidence>
<dbReference type="Pfam" id="PF08545">
    <property type="entry name" value="ACP_syn_III"/>
    <property type="match status" value="1"/>
</dbReference>
<comment type="subcellular location">
    <subcellularLocation>
        <location evidence="9">Cytoplasm</location>
    </subcellularLocation>
</comment>
<evidence type="ECO:0000313" key="13">
    <source>
        <dbReference type="Proteomes" id="UP000249377"/>
    </source>
</evidence>
<comment type="similarity">
    <text evidence="1 9">Belongs to the thiolase-like superfamily. FabH family.</text>
</comment>
<evidence type="ECO:0000259" key="11">
    <source>
        <dbReference type="Pfam" id="PF08545"/>
    </source>
</evidence>
<dbReference type="Gene3D" id="3.40.47.10">
    <property type="match status" value="1"/>
</dbReference>
<dbReference type="AlphaFoldDB" id="A0A328UC98"/>
<keyword evidence="6 9" id="KW-0443">Lipid metabolism</keyword>
<proteinExistence type="inferred from homology"/>
<comment type="pathway">
    <text evidence="9">Lipid metabolism; fatty acid biosynthesis.</text>
</comment>
<keyword evidence="7 9" id="KW-0275">Fatty acid biosynthesis</keyword>
<feature type="domain" description="Beta-ketoacyl-[acyl-carrier-protein] synthase III N-terminal" evidence="11">
    <location>
        <begin position="104"/>
        <end position="168"/>
    </location>
</feature>
<comment type="caution">
    <text evidence="12">The sequence shown here is derived from an EMBL/GenBank/DDBJ whole genome shotgun (WGS) entry which is preliminary data.</text>
</comment>
<dbReference type="InterPro" id="IPR016039">
    <property type="entry name" value="Thiolase-like"/>
</dbReference>
<dbReference type="UniPathway" id="UPA00094"/>
<comment type="catalytic activity">
    <reaction evidence="9">
        <text>malonyl-[ACP] + acetyl-CoA + H(+) = 3-oxobutanoyl-[ACP] + CO2 + CoA</text>
        <dbReference type="Rhea" id="RHEA:12080"/>
        <dbReference type="Rhea" id="RHEA-COMP:9623"/>
        <dbReference type="Rhea" id="RHEA-COMP:9625"/>
        <dbReference type="ChEBI" id="CHEBI:15378"/>
        <dbReference type="ChEBI" id="CHEBI:16526"/>
        <dbReference type="ChEBI" id="CHEBI:57287"/>
        <dbReference type="ChEBI" id="CHEBI:57288"/>
        <dbReference type="ChEBI" id="CHEBI:78449"/>
        <dbReference type="ChEBI" id="CHEBI:78450"/>
        <dbReference type="EC" id="2.3.1.180"/>
    </reaction>
</comment>
<dbReference type="NCBIfam" id="TIGR00747">
    <property type="entry name" value="fabH"/>
    <property type="match status" value="1"/>
</dbReference>
<dbReference type="RefSeq" id="WP_112332417.1">
    <property type="nucleotide sequence ID" value="NZ_QLYR01000003.1"/>
</dbReference>
<keyword evidence="5 9" id="KW-0276">Fatty acid metabolism</keyword>
<keyword evidence="3 9" id="KW-0444">Lipid biosynthesis</keyword>
<gene>
    <name evidence="9" type="primary">fabH</name>
    <name evidence="12" type="ORF">DPQ25_06765</name>
</gene>
<dbReference type="GO" id="GO:0044550">
    <property type="term" value="P:secondary metabolite biosynthetic process"/>
    <property type="evidence" value="ECO:0007669"/>
    <property type="project" value="TreeGrafter"/>
</dbReference>
<dbReference type="PANTHER" id="PTHR34069:SF2">
    <property type="entry name" value="BETA-KETOACYL-[ACYL-CARRIER-PROTEIN] SYNTHASE III"/>
    <property type="match status" value="1"/>
</dbReference>
<feature type="region of interest" description="ACP-binding" evidence="9">
    <location>
        <begin position="244"/>
        <end position="248"/>
    </location>
</feature>
<keyword evidence="4 9" id="KW-0808">Transferase</keyword>
<protein>
    <recommendedName>
        <fullName evidence="9">Beta-ketoacyl-[acyl-carrier-protein] synthase III</fullName>
        <shortName evidence="9">Beta-ketoacyl-ACP synthase III</shortName>
        <shortName evidence="9">KAS III</shortName>
        <ecNumber evidence="9">2.3.1.180</ecNumber>
    </recommendedName>
    <alternativeName>
        <fullName evidence="9">3-oxoacyl-[acyl-carrier-protein] synthase 3</fullName>
    </alternativeName>
    <alternativeName>
        <fullName evidence="9">3-oxoacyl-[acyl-carrier-protein] synthase III</fullName>
    </alternativeName>
</protein>
<dbReference type="PANTHER" id="PTHR34069">
    <property type="entry name" value="3-OXOACYL-[ACYL-CARRIER-PROTEIN] SYNTHASE 3"/>
    <property type="match status" value="1"/>
</dbReference>
<dbReference type="GO" id="GO:0004315">
    <property type="term" value="F:3-oxoacyl-[acyl-carrier-protein] synthase activity"/>
    <property type="evidence" value="ECO:0007669"/>
    <property type="project" value="InterPro"/>
</dbReference>
<accession>A0A328UC98</accession>
<evidence type="ECO:0000256" key="3">
    <source>
        <dbReference type="ARBA" id="ARBA00022516"/>
    </source>
</evidence>
<keyword evidence="9" id="KW-0511">Multifunctional enzyme</keyword>
<dbReference type="SUPFAM" id="SSF53901">
    <property type="entry name" value="Thiolase-like"/>
    <property type="match status" value="1"/>
</dbReference>
<evidence type="ECO:0000256" key="7">
    <source>
        <dbReference type="ARBA" id="ARBA00023160"/>
    </source>
</evidence>
<name>A0A328UC98_9FIRM</name>
<dbReference type="InterPro" id="IPR013747">
    <property type="entry name" value="ACP_syn_III_C"/>
</dbReference>
<dbReference type="EC" id="2.3.1.180" evidence="9"/>
<dbReference type="InterPro" id="IPR013751">
    <property type="entry name" value="ACP_syn_III_N"/>
</dbReference>
<feature type="domain" description="Beta-ketoacyl-[acyl-carrier-protein] synthase III C-terminal" evidence="10">
    <location>
        <begin position="227"/>
        <end position="316"/>
    </location>
</feature>
<dbReference type="GO" id="GO:0033818">
    <property type="term" value="F:beta-ketoacyl-acyl-carrier-protein synthase III activity"/>
    <property type="evidence" value="ECO:0007669"/>
    <property type="project" value="UniProtKB-UniRule"/>
</dbReference>
<keyword evidence="13" id="KW-1185">Reference proteome</keyword>
<evidence type="ECO:0000256" key="2">
    <source>
        <dbReference type="ARBA" id="ARBA00022490"/>
    </source>
</evidence>
<feature type="active site" evidence="9">
    <location>
        <position position="110"/>
    </location>
</feature>